<dbReference type="PANTHER" id="PTHR43157:SF31">
    <property type="entry name" value="PHOSPHATIDYLINOSITOL-GLYCAN BIOSYNTHESIS CLASS F PROTEIN"/>
    <property type="match status" value="1"/>
</dbReference>
<dbReference type="EMBL" id="JBHSFN010000003">
    <property type="protein sequence ID" value="MFC4585999.1"/>
    <property type="molecule type" value="Genomic_DNA"/>
</dbReference>
<name>A0ABV9ECK6_9ACTN</name>
<dbReference type="InterPro" id="IPR036291">
    <property type="entry name" value="NAD(P)-bd_dom_sf"/>
</dbReference>
<evidence type="ECO:0000256" key="1">
    <source>
        <dbReference type="ARBA" id="ARBA00023002"/>
    </source>
</evidence>
<dbReference type="SUPFAM" id="SSF51735">
    <property type="entry name" value="NAD(P)-binding Rossmann-fold domains"/>
    <property type="match status" value="1"/>
</dbReference>
<sequence length="314" mass="34053">MNARWTGAEIGDQRGRTAVVTGGNTGIGFETAKLLAEHGATVLLACRDLGKAEAAAARIGAGSTVIPIRLDLASLASVREAAERIGEIHPRLDLLVNNAGMIMPPYTRTEDGFELHFGTNHLGHYALTGLLLELLLPVPGSRVVTVSSIGHRRGEMKFGDLQLEHGYKGETAYFQSKLANLMFAYELQRRLASAGAETISLAAHPGNARTDFGRNLGVFVRVAMRPGMRWFTSWLLQSPHVGALASVRAAVDPAARGGEYYGPPGRLQFTGHPERVESSARSYDTAAQRRLWEESERLTGVVYRFAEPSLRHPG</sequence>
<proteinExistence type="predicted"/>
<gene>
    <name evidence="2" type="ORF">ACFO8L_07945</name>
</gene>
<dbReference type="Gene3D" id="3.40.50.720">
    <property type="entry name" value="NAD(P)-binding Rossmann-like Domain"/>
    <property type="match status" value="1"/>
</dbReference>
<keyword evidence="3" id="KW-1185">Reference proteome</keyword>
<dbReference type="Proteomes" id="UP001595891">
    <property type="component" value="Unassembled WGS sequence"/>
</dbReference>
<dbReference type="RefSeq" id="WP_262844670.1">
    <property type="nucleotide sequence ID" value="NZ_JANZYP010000031.1"/>
</dbReference>
<dbReference type="PRINTS" id="PR00081">
    <property type="entry name" value="GDHRDH"/>
</dbReference>
<evidence type="ECO:0000313" key="3">
    <source>
        <dbReference type="Proteomes" id="UP001595891"/>
    </source>
</evidence>
<organism evidence="2 3">
    <name type="scientific">Sphaerisporangium corydalis</name>
    <dbReference type="NCBI Taxonomy" id="1441875"/>
    <lineage>
        <taxon>Bacteria</taxon>
        <taxon>Bacillati</taxon>
        <taxon>Actinomycetota</taxon>
        <taxon>Actinomycetes</taxon>
        <taxon>Streptosporangiales</taxon>
        <taxon>Streptosporangiaceae</taxon>
        <taxon>Sphaerisporangium</taxon>
    </lineage>
</organism>
<comment type="caution">
    <text evidence="2">The sequence shown here is derived from an EMBL/GenBank/DDBJ whole genome shotgun (WGS) entry which is preliminary data.</text>
</comment>
<evidence type="ECO:0000313" key="2">
    <source>
        <dbReference type="EMBL" id="MFC4585999.1"/>
    </source>
</evidence>
<dbReference type="NCBIfam" id="NF004846">
    <property type="entry name" value="PRK06197.1"/>
    <property type="match status" value="1"/>
</dbReference>
<dbReference type="InterPro" id="IPR002347">
    <property type="entry name" value="SDR_fam"/>
</dbReference>
<keyword evidence="1" id="KW-0560">Oxidoreductase</keyword>
<protein>
    <submittedName>
        <fullName evidence="2">Oxidoreductase</fullName>
    </submittedName>
</protein>
<dbReference type="PANTHER" id="PTHR43157">
    <property type="entry name" value="PHOSPHATIDYLINOSITOL-GLYCAN BIOSYNTHESIS CLASS F PROTEIN-RELATED"/>
    <property type="match status" value="1"/>
</dbReference>
<accession>A0ABV9ECK6</accession>
<reference evidence="3" key="1">
    <citation type="journal article" date="2019" name="Int. J. Syst. Evol. Microbiol.">
        <title>The Global Catalogue of Microorganisms (GCM) 10K type strain sequencing project: providing services to taxonomists for standard genome sequencing and annotation.</title>
        <authorList>
            <consortium name="The Broad Institute Genomics Platform"/>
            <consortium name="The Broad Institute Genome Sequencing Center for Infectious Disease"/>
            <person name="Wu L."/>
            <person name="Ma J."/>
        </authorList>
    </citation>
    <scope>NUCLEOTIDE SEQUENCE [LARGE SCALE GENOMIC DNA]</scope>
    <source>
        <strain evidence="3">CCUG 49560</strain>
    </source>
</reference>
<dbReference type="Pfam" id="PF00106">
    <property type="entry name" value="adh_short"/>
    <property type="match status" value="1"/>
</dbReference>